<dbReference type="EMBL" id="JAHDVG010000463">
    <property type="protein sequence ID" value="KAH1185708.1"/>
    <property type="molecule type" value="Genomic_DNA"/>
</dbReference>
<evidence type="ECO:0000256" key="1">
    <source>
        <dbReference type="SAM" id="MobiDB-lite"/>
    </source>
</evidence>
<proteinExistence type="predicted"/>
<feature type="region of interest" description="Disordered" evidence="1">
    <location>
        <begin position="1"/>
        <end position="46"/>
    </location>
</feature>
<feature type="non-terminal residue" evidence="2">
    <location>
        <position position="1"/>
    </location>
</feature>
<sequence>PGRTHFLPAVGAAREPPRLTRSGAEPLWIPSEPHGDPSSQRISPGLQGEHWCSHCLVDRHEERGSLGRAQYMRSAPEKNPRGTSPRRARGAKSGTRWSQNWSTVRHSADSDS</sequence>
<reference evidence="2" key="1">
    <citation type="submission" date="2021-09" db="EMBL/GenBank/DDBJ databases">
        <title>The genome of Mauremys mutica provides insights into the evolution of semi-aquatic lifestyle.</title>
        <authorList>
            <person name="Gong S."/>
            <person name="Gao Y."/>
        </authorList>
    </citation>
    <scope>NUCLEOTIDE SEQUENCE</scope>
    <source>
        <strain evidence="2">MM-2020</strain>
        <tissue evidence="2">Muscle</tissue>
    </source>
</reference>
<accession>A0A9D3XUP4</accession>
<protein>
    <submittedName>
        <fullName evidence="2">Uncharacterized protein</fullName>
    </submittedName>
</protein>
<evidence type="ECO:0000313" key="3">
    <source>
        <dbReference type="Proteomes" id="UP000827986"/>
    </source>
</evidence>
<feature type="compositionally biased region" description="Polar residues" evidence="1">
    <location>
        <begin position="95"/>
        <end position="105"/>
    </location>
</feature>
<gene>
    <name evidence="2" type="ORF">KIL84_018457</name>
</gene>
<keyword evidence="3" id="KW-1185">Reference proteome</keyword>
<evidence type="ECO:0000313" key="2">
    <source>
        <dbReference type="EMBL" id="KAH1185708.1"/>
    </source>
</evidence>
<comment type="caution">
    <text evidence="2">The sequence shown here is derived from an EMBL/GenBank/DDBJ whole genome shotgun (WGS) entry which is preliminary data.</text>
</comment>
<dbReference type="Proteomes" id="UP000827986">
    <property type="component" value="Unassembled WGS sequence"/>
</dbReference>
<dbReference type="AlphaFoldDB" id="A0A9D3XUP4"/>
<feature type="non-terminal residue" evidence="2">
    <location>
        <position position="112"/>
    </location>
</feature>
<name>A0A9D3XUP4_9SAUR</name>
<organism evidence="2 3">
    <name type="scientific">Mauremys mutica</name>
    <name type="common">yellowpond turtle</name>
    <dbReference type="NCBI Taxonomy" id="74926"/>
    <lineage>
        <taxon>Eukaryota</taxon>
        <taxon>Metazoa</taxon>
        <taxon>Chordata</taxon>
        <taxon>Craniata</taxon>
        <taxon>Vertebrata</taxon>
        <taxon>Euteleostomi</taxon>
        <taxon>Archelosauria</taxon>
        <taxon>Testudinata</taxon>
        <taxon>Testudines</taxon>
        <taxon>Cryptodira</taxon>
        <taxon>Durocryptodira</taxon>
        <taxon>Testudinoidea</taxon>
        <taxon>Geoemydidae</taxon>
        <taxon>Geoemydinae</taxon>
        <taxon>Mauremys</taxon>
    </lineage>
</organism>
<feature type="region of interest" description="Disordered" evidence="1">
    <location>
        <begin position="66"/>
        <end position="112"/>
    </location>
</feature>